<dbReference type="RefSeq" id="WP_310457171.1">
    <property type="nucleotide sequence ID" value="NZ_JAVKPH010000009.1"/>
</dbReference>
<gene>
    <name evidence="3" type="ORF">RGD00_09935</name>
</gene>
<reference evidence="3 4" key="1">
    <citation type="submission" date="2023-09" db="EMBL/GenBank/DDBJ databases">
        <title>Xinfangfangia sedmenti sp. nov., isolated the sedment.</title>
        <authorList>
            <person name="Xu L."/>
        </authorList>
    </citation>
    <scope>NUCLEOTIDE SEQUENCE [LARGE SCALE GENOMIC DNA]</scope>
    <source>
        <strain evidence="3 4">LG-4</strain>
    </source>
</reference>
<protein>
    <submittedName>
        <fullName evidence="3">Uncharacterized protein</fullName>
    </submittedName>
</protein>
<dbReference type="Proteomes" id="UP001247754">
    <property type="component" value="Unassembled WGS sequence"/>
</dbReference>
<accession>A0ABU1F7T6</accession>
<organism evidence="3 4">
    <name type="scientific">Ruixingdingia sedimenti</name>
    <dbReference type="NCBI Taxonomy" id="3073604"/>
    <lineage>
        <taxon>Bacteria</taxon>
        <taxon>Pseudomonadati</taxon>
        <taxon>Pseudomonadota</taxon>
        <taxon>Alphaproteobacteria</taxon>
        <taxon>Rhodobacterales</taxon>
        <taxon>Paracoccaceae</taxon>
        <taxon>Ruixingdingia</taxon>
    </lineage>
</organism>
<feature type="chain" id="PRO_5045095499" evidence="2">
    <location>
        <begin position="21"/>
        <end position="119"/>
    </location>
</feature>
<feature type="region of interest" description="Disordered" evidence="1">
    <location>
        <begin position="59"/>
        <end position="78"/>
    </location>
</feature>
<evidence type="ECO:0000256" key="1">
    <source>
        <dbReference type="SAM" id="MobiDB-lite"/>
    </source>
</evidence>
<proteinExistence type="predicted"/>
<feature type="signal peptide" evidence="2">
    <location>
        <begin position="1"/>
        <end position="20"/>
    </location>
</feature>
<evidence type="ECO:0000313" key="4">
    <source>
        <dbReference type="Proteomes" id="UP001247754"/>
    </source>
</evidence>
<sequence>MRCILIAIISLMPMAGRAAAADLWCMPDRLCRGDRCAPTRDEETSLRLRDFEGARPVLRSHAEDVPMRPTQQGATASWQGTDAAGAVLALSWRRSDGGFAFLRRFEGRDWTASGRCEVQ</sequence>
<comment type="caution">
    <text evidence="3">The sequence shown here is derived from an EMBL/GenBank/DDBJ whole genome shotgun (WGS) entry which is preliminary data.</text>
</comment>
<dbReference type="EMBL" id="JAVKPH010000009">
    <property type="protein sequence ID" value="MDR5652926.1"/>
    <property type="molecule type" value="Genomic_DNA"/>
</dbReference>
<keyword evidence="2" id="KW-0732">Signal</keyword>
<keyword evidence="4" id="KW-1185">Reference proteome</keyword>
<feature type="compositionally biased region" description="Polar residues" evidence="1">
    <location>
        <begin position="69"/>
        <end position="78"/>
    </location>
</feature>
<evidence type="ECO:0000256" key="2">
    <source>
        <dbReference type="SAM" id="SignalP"/>
    </source>
</evidence>
<name>A0ABU1F7T6_9RHOB</name>
<evidence type="ECO:0000313" key="3">
    <source>
        <dbReference type="EMBL" id="MDR5652926.1"/>
    </source>
</evidence>